<dbReference type="InterPro" id="IPR050098">
    <property type="entry name" value="TFPI/VKTCI-like"/>
</dbReference>
<keyword evidence="2" id="KW-0722">Serine protease inhibitor</keyword>
<comment type="caution">
    <text evidence="6">The sequence shown here is derived from an EMBL/GenBank/DDBJ whole genome shotgun (WGS) entry which is preliminary data.</text>
</comment>
<evidence type="ECO:0000313" key="7">
    <source>
        <dbReference type="Proteomes" id="UP000298663"/>
    </source>
</evidence>
<dbReference type="EMBL" id="AZBU02000003">
    <property type="protein sequence ID" value="TKR89373.1"/>
    <property type="molecule type" value="Genomic_DNA"/>
</dbReference>
<evidence type="ECO:0000256" key="2">
    <source>
        <dbReference type="ARBA" id="ARBA00022900"/>
    </source>
</evidence>
<dbReference type="PROSITE" id="PS50092">
    <property type="entry name" value="TSP1"/>
    <property type="match status" value="1"/>
</dbReference>
<dbReference type="PANTHER" id="PTHR10083">
    <property type="entry name" value="KUNITZ-TYPE PROTEASE INHIBITOR-RELATED"/>
    <property type="match status" value="1"/>
</dbReference>
<organism evidence="6 7">
    <name type="scientific">Steinernema carpocapsae</name>
    <name type="common">Entomopathogenic nematode</name>
    <dbReference type="NCBI Taxonomy" id="34508"/>
    <lineage>
        <taxon>Eukaryota</taxon>
        <taxon>Metazoa</taxon>
        <taxon>Ecdysozoa</taxon>
        <taxon>Nematoda</taxon>
        <taxon>Chromadorea</taxon>
        <taxon>Rhabditida</taxon>
        <taxon>Tylenchina</taxon>
        <taxon>Panagrolaimomorpha</taxon>
        <taxon>Strongyloidoidea</taxon>
        <taxon>Steinernematidae</taxon>
        <taxon>Steinernema</taxon>
    </lineage>
</organism>
<feature type="domain" description="BPTI/Kunitz inhibitor" evidence="5">
    <location>
        <begin position="684"/>
        <end position="734"/>
    </location>
</feature>
<dbReference type="GO" id="GO:0004867">
    <property type="term" value="F:serine-type endopeptidase inhibitor activity"/>
    <property type="evidence" value="ECO:0007669"/>
    <property type="project" value="UniProtKB-KW"/>
</dbReference>
<evidence type="ECO:0000259" key="5">
    <source>
        <dbReference type="PROSITE" id="PS50279"/>
    </source>
</evidence>
<feature type="region of interest" description="Disordered" evidence="4">
    <location>
        <begin position="592"/>
        <end position="686"/>
    </location>
</feature>
<reference evidence="6 7" key="2">
    <citation type="journal article" date="2019" name="G3 (Bethesda)">
        <title>Hybrid Assembly of the Genome of the Entomopathogenic Nematode Steinernema carpocapsae Identifies the X-Chromosome.</title>
        <authorList>
            <person name="Serra L."/>
            <person name="Macchietto M."/>
            <person name="Macias-Munoz A."/>
            <person name="McGill C.J."/>
            <person name="Rodriguez I.M."/>
            <person name="Rodriguez B."/>
            <person name="Murad R."/>
            <person name="Mortazavi A."/>
        </authorList>
    </citation>
    <scope>NUCLEOTIDE SEQUENCE [LARGE SCALE GENOMIC DNA]</scope>
    <source>
        <strain evidence="6 7">ALL</strain>
    </source>
</reference>
<evidence type="ECO:0000256" key="1">
    <source>
        <dbReference type="ARBA" id="ARBA00022690"/>
    </source>
</evidence>
<dbReference type="InterPro" id="IPR002223">
    <property type="entry name" value="Kunitz_BPTI"/>
</dbReference>
<dbReference type="SMART" id="SM00131">
    <property type="entry name" value="KU"/>
    <property type="match status" value="4"/>
</dbReference>
<feature type="compositionally biased region" description="Low complexity" evidence="4">
    <location>
        <begin position="593"/>
        <end position="602"/>
    </location>
</feature>
<evidence type="ECO:0000313" key="6">
    <source>
        <dbReference type="EMBL" id="TKR89373.1"/>
    </source>
</evidence>
<reference evidence="6 7" key="1">
    <citation type="journal article" date="2015" name="Genome Biol.">
        <title>Comparative genomics of Steinernema reveals deeply conserved gene regulatory networks.</title>
        <authorList>
            <person name="Dillman A.R."/>
            <person name="Macchietto M."/>
            <person name="Porter C.F."/>
            <person name="Rogers A."/>
            <person name="Williams B."/>
            <person name="Antoshechkin I."/>
            <person name="Lee M.M."/>
            <person name="Goodwin Z."/>
            <person name="Lu X."/>
            <person name="Lewis E.E."/>
            <person name="Goodrich-Blair H."/>
            <person name="Stock S.P."/>
            <person name="Adams B.J."/>
            <person name="Sternberg P.W."/>
            <person name="Mortazavi A."/>
        </authorList>
    </citation>
    <scope>NUCLEOTIDE SEQUENCE [LARGE SCALE GENOMIC DNA]</scope>
    <source>
        <strain evidence="6 7">ALL</strain>
    </source>
</reference>
<dbReference type="InterPro" id="IPR000884">
    <property type="entry name" value="TSP1_rpt"/>
</dbReference>
<feature type="compositionally biased region" description="Basic and acidic residues" evidence="4">
    <location>
        <begin position="618"/>
        <end position="648"/>
    </location>
</feature>
<dbReference type="OrthoDB" id="5781878at2759"/>
<dbReference type="STRING" id="34508.A0A4U5P167"/>
<sequence>MAQLPRRILFQGISKELACEGCGGGSQSRLVCLNYDRVPVPEWCDEAEKPVEEQECNVDACPTCEDSEFGCCPDNTTFATGEFFEGCSNCSISEFGCCVDNVTEATGPNSEGCAEFVEGSGEGVEDLIKEEGAKGEEEEQCQVTNEEGEVATVACATGGNQTEIEDLLEGEETGENVTIHCSKTDFGCCPDWYTPAEGEDHAGCPEFVLGNCNETDHGCCPDDVTLARGPNLEGCGEPSCAASLYGCCKDRKTIAFGPHYAGCERSSFPCELSNYGCCPDGEPAALGFNGTGCGADCLVTKFGCCPDGKTVSKGLNNEGCGCEFAQFGCCPDGKSAAKGVGFYGCPESCAQSQFGCCPDGKTAARGSNKEGCPCQYTRYGCCPDGETTALGPKNDGCDDCRYAKHGCCPDGETKALGPDYTGCPSTTVAPFMVGGTVSPSKILACSLPQDQGTVCHPATSSCGSTTPLKAAAHSSGSEDVTETRTASPLRNSVKLSVLTLQLKGFWSEIQRRCYLQKVEGPQRCNQLAPRYWYDYTTRQCAAFWWRGCLGNSNNFVSWEECNTVCSGVGPVEEATPAPAYQPQQILQQPTEAPQPYGFQQPEPQQPYPEHSEQQGGKEQQDPRAEYDRALEEHRRQEEERRRQWEEQQRQASVGSQGQQPQPVHPQPVQQPQRPGAPAKSRDACNQRMDKGRCDGHFTSFYYEVASGTCEQFEYTGCGGNSNRFGSKDECANLCLRSAAQPRIGQGAVPEQHQDGPKSSAVCDEAKETGPCSEFTTKWFFNKADGTCNRFHYGGCQGTGNRFDSEQECKSTCADHLDTCTLPKVKGPCGGKNTRFFFNKDSQACEEFEYSGCLGNSNNFDSKGECEKRCPNASSE</sequence>
<dbReference type="CDD" id="cd00109">
    <property type="entry name" value="Kunitz-type"/>
    <property type="match status" value="3"/>
</dbReference>
<dbReference type="InterPro" id="IPR020901">
    <property type="entry name" value="Prtase_inh_Kunz-CS"/>
</dbReference>
<gene>
    <name evidence="6" type="ORF">L596_013487</name>
</gene>
<dbReference type="AlphaFoldDB" id="A0A4U5P167"/>
<accession>A0A4U5P167</accession>
<dbReference type="PROSITE" id="PS50279">
    <property type="entry name" value="BPTI_KUNITZ_2"/>
    <property type="match status" value="4"/>
</dbReference>
<dbReference type="GO" id="GO:0005615">
    <property type="term" value="C:extracellular space"/>
    <property type="evidence" value="ECO:0007669"/>
    <property type="project" value="TreeGrafter"/>
</dbReference>
<dbReference type="PRINTS" id="PR00759">
    <property type="entry name" value="BASICPTASE"/>
</dbReference>
<dbReference type="Pfam" id="PF00014">
    <property type="entry name" value="Kunitz_BPTI"/>
    <property type="match status" value="4"/>
</dbReference>
<keyword evidence="1" id="KW-0646">Protease inhibitor</keyword>
<evidence type="ECO:0000256" key="3">
    <source>
        <dbReference type="ARBA" id="ARBA00023157"/>
    </source>
</evidence>
<feature type="domain" description="BPTI/Kunitz inhibitor" evidence="5">
    <location>
        <begin position="819"/>
        <end position="869"/>
    </location>
</feature>
<proteinExistence type="predicted"/>
<dbReference type="Proteomes" id="UP000298663">
    <property type="component" value="Unassembled WGS sequence"/>
</dbReference>
<dbReference type="PROSITE" id="PS00280">
    <property type="entry name" value="BPTI_KUNITZ_1"/>
    <property type="match status" value="3"/>
</dbReference>
<dbReference type="Gene3D" id="4.10.410.10">
    <property type="entry name" value="Pancreatic trypsin inhibitor Kunitz domain"/>
    <property type="match status" value="4"/>
</dbReference>
<dbReference type="InterPro" id="IPR036880">
    <property type="entry name" value="Kunitz_BPTI_sf"/>
</dbReference>
<dbReference type="PANTHER" id="PTHR10083:SF328">
    <property type="entry name" value="TISSUE FACTOR PATHWAY INHIBITOR"/>
    <property type="match status" value="1"/>
</dbReference>
<keyword evidence="7" id="KW-1185">Reference proteome</keyword>
<dbReference type="SUPFAM" id="SSF57362">
    <property type="entry name" value="BPTI-like"/>
    <property type="match status" value="4"/>
</dbReference>
<name>A0A4U5P167_STECR</name>
<feature type="domain" description="BPTI/Kunitz inhibitor" evidence="5">
    <location>
        <begin position="513"/>
        <end position="565"/>
    </location>
</feature>
<feature type="domain" description="BPTI/Kunitz inhibitor" evidence="5">
    <location>
        <begin position="762"/>
        <end position="812"/>
    </location>
</feature>
<dbReference type="FunFam" id="4.10.410.10:FF:000017">
    <property type="entry name" value="papilin isoform X2"/>
    <property type="match status" value="1"/>
</dbReference>
<keyword evidence="3" id="KW-1015">Disulfide bond</keyword>
<feature type="compositionally biased region" description="Low complexity" evidence="4">
    <location>
        <begin position="649"/>
        <end position="678"/>
    </location>
</feature>
<protein>
    <recommendedName>
        <fullName evidence="5">BPTI/Kunitz inhibitor domain-containing protein</fullName>
    </recommendedName>
</protein>
<evidence type="ECO:0000256" key="4">
    <source>
        <dbReference type="SAM" id="MobiDB-lite"/>
    </source>
</evidence>